<organism evidence="1 2">
    <name type="scientific">Roseimicrobium gellanilyticum</name>
    <dbReference type="NCBI Taxonomy" id="748857"/>
    <lineage>
        <taxon>Bacteria</taxon>
        <taxon>Pseudomonadati</taxon>
        <taxon>Verrucomicrobiota</taxon>
        <taxon>Verrucomicrobiia</taxon>
        <taxon>Verrucomicrobiales</taxon>
        <taxon>Verrucomicrobiaceae</taxon>
        <taxon>Roseimicrobium</taxon>
    </lineage>
</organism>
<keyword evidence="2" id="KW-1185">Reference proteome</keyword>
<sequence length="173" mass="19408">MKLPSDTPWSPASTLSDVSAQCHGRIRVRYCTKNFGFEIRACNPVSHPSLVFALVEDSRASQHPVQFAVRVDLESGEIWDIANNTGVIGWLELDDWKTADEEHPLVMRWEVERAGDALIPRLQIGDEEWLYPSVLFSGDAPFAALSGHDVEGLAHREVFSPGYVWCQDKISRS</sequence>
<dbReference type="Proteomes" id="UP000253426">
    <property type="component" value="Unassembled WGS sequence"/>
</dbReference>
<dbReference type="OrthoDB" id="189238at2"/>
<gene>
    <name evidence="1" type="ORF">DES53_102167</name>
</gene>
<reference evidence="1 2" key="1">
    <citation type="submission" date="2018-06" db="EMBL/GenBank/DDBJ databases">
        <title>Genomic Encyclopedia of Type Strains, Phase IV (KMG-IV): sequencing the most valuable type-strain genomes for metagenomic binning, comparative biology and taxonomic classification.</title>
        <authorList>
            <person name="Goeker M."/>
        </authorList>
    </citation>
    <scope>NUCLEOTIDE SEQUENCE [LARGE SCALE GENOMIC DNA]</scope>
    <source>
        <strain evidence="1 2">DSM 25532</strain>
    </source>
</reference>
<evidence type="ECO:0000313" key="2">
    <source>
        <dbReference type="Proteomes" id="UP000253426"/>
    </source>
</evidence>
<dbReference type="AlphaFoldDB" id="A0A366HQ39"/>
<name>A0A366HQ39_9BACT</name>
<proteinExistence type="predicted"/>
<accession>A0A366HQ39</accession>
<dbReference type="EMBL" id="QNRR01000002">
    <property type="protein sequence ID" value="RBP45785.1"/>
    <property type="molecule type" value="Genomic_DNA"/>
</dbReference>
<protein>
    <submittedName>
        <fullName evidence="1">Uncharacterized protein</fullName>
    </submittedName>
</protein>
<evidence type="ECO:0000313" key="1">
    <source>
        <dbReference type="EMBL" id="RBP45785.1"/>
    </source>
</evidence>
<comment type="caution">
    <text evidence="1">The sequence shown here is derived from an EMBL/GenBank/DDBJ whole genome shotgun (WGS) entry which is preliminary data.</text>
</comment>